<dbReference type="PANTHER" id="PTHR23513">
    <property type="entry name" value="INTEGRAL MEMBRANE EFFLUX PROTEIN-RELATED"/>
    <property type="match status" value="1"/>
</dbReference>
<name>A0ABU1C9U6_9GAMM</name>
<comment type="caution">
    <text evidence="10">The sequence shown here is derived from an EMBL/GenBank/DDBJ whole genome shotgun (WGS) entry which is preliminary data.</text>
</comment>
<evidence type="ECO:0000313" key="10">
    <source>
        <dbReference type="EMBL" id="MDR0181962.1"/>
    </source>
</evidence>
<dbReference type="InterPro" id="IPR036259">
    <property type="entry name" value="MFS_trans_sf"/>
</dbReference>
<keyword evidence="11" id="KW-1185">Reference proteome</keyword>
<evidence type="ECO:0000256" key="1">
    <source>
        <dbReference type="ARBA" id="ARBA00004651"/>
    </source>
</evidence>
<dbReference type="Pfam" id="PF05977">
    <property type="entry name" value="MFS_3"/>
    <property type="match status" value="1"/>
</dbReference>
<dbReference type="CDD" id="cd06173">
    <property type="entry name" value="MFS_MefA_like"/>
    <property type="match status" value="1"/>
</dbReference>
<keyword evidence="2" id="KW-0813">Transport</keyword>
<evidence type="ECO:0000256" key="2">
    <source>
        <dbReference type="ARBA" id="ARBA00022448"/>
    </source>
</evidence>
<keyword evidence="5 8" id="KW-1133">Transmembrane helix</keyword>
<dbReference type="EMBL" id="JARUHG010000001">
    <property type="protein sequence ID" value="MDR0181962.1"/>
    <property type="molecule type" value="Genomic_DNA"/>
</dbReference>
<evidence type="ECO:0000256" key="5">
    <source>
        <dbReference type="ARBA" id="ARBA00022989"/>
    </source>
</evidence>
<dbReference type="RefSeq" id="WP_309261125.1">
    <property type="nucleotide sequence ID" value="NZ_JARUHG010000001.1"/>
</dbReference>
<keyword evidence="6 8" id="KW-0472">Membrane</keyword>
<dbReference type="PROSITE" id="PS50850">
    <property type="entry name" value="MFS"/>
    <property type="match status" value="1"/>
</dbReference>
<reference evidence="10 11" key="1">
    <citation type="submission" date="2023-04" db="EMBL/GenBank/DDBJ databases">
        <title>Lysobacter sp. strain UC isolated from soil sample.</title>
        <authorList>
            <person name="Choksket S."/>
            <person name="Harshvardhan F."/>
            <person name="Rana R."/>
            <person name="Patil P.B."/>
            <person name="Korpole S."/>
        </authorList>
    </citation>
    <scope>NUCLEOTIDE SEQUENCE [LARGE SCALE GENOMIC DNA]</scope>
    <source>
        <strain evidence="10 11">UC</strain>
    </source>
</reference>
<evidence type="ECO:0000256" key="4">
    <source>
        <dbReference type="ARBA" id="ARBA00022692"/>
    </source>
</evidence>
<sequence length="553" mass="59145">MHPPVPPSIDAVAGPWSPLKQPTFRSLWLAILIGNIGTWIHDVAATWVMAEATGSPLMVAMVQSATTLPLVLLAIVAGALADIVDRRRYLILAQLWMCGVAGLLALLAHLDLLRPWTLIALTFALGIGAAMAMPAQQATTPELVPRPMLGPAVALGSLGINIARAIGPALGGLVVARAGIEWAFAINALSFCGIVAVLLRWKRERPASSLPPEDFATALKAGLRYVRYAGVVQSVLIKSGIFFAFASALTALLPILVRQELRASAGTYGLMLGCIGLGAICGALTMPRLRARFSSDRLVLFASLAYAGCMLLSGGLRLVPALYAVAALAGFSWIIVLSSLQVAAQTAVPAWVRARALSLYITVFSAGMALGSLGWGAVAQQWGTATALVTAGLATVLAAGLGVRFRLDDAERLDVSPSRHWPEPAMEAGEGIAHAGPIVVTIEYRVLPTQRGEFLRLMQRLGRTRRRDGAVRWELTEDAQRPGVHRERFELESWLAHLRQHERVTGDERRLQEQLLQLLEPGTRPEVRHFGLHAPEGNGSDAKASGHGSAEDR</sequence>
<dbReference type="Gene3D" id="1.20.1250.20">
    <property type="entry name" value="MFS general substrate transporter like domains"/>
    <property type="match status" value="1"/>
</dbReference>
<dbReference type="Proteomes" id="UP001233535">
    <property type="component" value="Unassembled WGS sequence"/>
</dbReference>
<feature type="transmembrane region" description="Helical" evidence="8">
    <location>
        <begin position="382"/>
        <end position="403"/>
    </location>
</feature>
<protein>
    <submittedName>
        <fullName evidence="10">MFS transporter</fullName>
    </submittedName>
</protein>
<evidence type="ECO:0000256" key="3">
    <source>
        <dbReference type="ARBA" id="ARBA00022475"/>
    </source>
</evidence>
<feature type="region of interest" description="Disordered" evidence="7">
    <location>
        <begin position="528"/>
        <end position="553"/>
    </location>
</feature>
<evidence type="ECO:0000256" key="7">
    <source>
        <dbReference type="SAM" id="MobiDB-lite"/>
    </source>
</evidence>
<feature type="domain" description="Major facilitator superfamily (MFS) profile" evidence="9">
    <location>
        <begin position="23"/>
        <end position="410"/>
    </location>
</feature>
<feature type="transmembrane region" description="Helical" evidence="8">
    <location>
        <begin position="356"/>
        <end position="376"/>
    </location>
</feature>
<dbReference type="PANTHER" id="PTHR23513:SF11">
    <property type="entry name" value="STAPHYLOFERRIN A TRANSPORTER"/>
    <property type="match status" value="1"/>
</dbReference>
<keyword evidence="3" id="KW-1003">Cell membrane</keyword>
<feature type="transmembrane region" description="Helical" evidence="8">
    <location>
        <begin position="179"/>
        <end position="199"/>
    </location>
</feature>
<feature type="transmembrane region" description="Helical" evidence="8">
    <location>
        <begin position="116"/>
        <end position="135"/>
    </location>
</feature>
<evidence type="ECO:0000256" key="6">
    <source>
        <dbReference type="ARBA" id="ARBA00023136"/>
    </source>
</evidence>
<keyword evidence="4 8" id="KW-0812">Transmembrane</keyword>
<comment type="subcellular location">
    <subcellularLocation>
        <location evidence="1">Cell membrane</location>
        <topology evidence="1">Multi-pass membrane protein</topology>
    </subcellularLocation>
</comment>
<accession>A0ABU1C9U6</accession>
<evidence type="ECO:0000256" key="8">
    <source>
        <dbReference type="SAM" id="Phobius"/>
    </source>
</evidence>
<dbReference type="InterPro" id="IPR010290">
    <property type="entry name" value="TM_effector"/>
</dbReference>
<feature type="transmembrane region" description="Helical" evidence="8">
    <location>
        <begin position="27"/>
        <end position="50"/>
    </location>
</feature>
<gene>
    <name evidence="10" type="ORF">P8609_03125</name>
</gene>
<feature type="transmembrane region" description="Helical" evidence="8">
    <location>
        <begin position="235"/>
        <end position="256"/>
    </location>
</feature>
<evidence type="ECO:0000313" key="11">
    <source>
        <dbReference type="Proteomes" id="UP001233535"/>
    </source>
</evidence>
<feature type="transmembrane region" description="Helical" evidence="8">
    <location>
        <begin position="268"/>
        <end position="286"/>
    </location>
</feature>
<proteinExistence type="predicted"/>
<feature type="transmembrane region" description="Helical" evidence="8">
    <location>
        <begin position="147"/>
        <end position="167"/>
    </location>
</feature>
<feature type="transmembrane region" description="Helical" evidence="8">
    <location>
        <begin position="298"/>
        <end position="316"/>
    </location>
</feature>
<dbReference type="SUPFAM" id="SSF103473">
    <property type="entry name" value="MFS general substrate transporter"/>
    <property type="match status" value="1"/>
</dbReference>
<dbReference type="InterPro" id="IPR020846">
    <property type="entry name" value="MFS_dom"/>
</dbReference>
<feature type="transmembrane region" description="Helical" evidence="8">
    <location>
        <begin position="322"/>
        <end position="344"/>
    </location>
</feature>
<evidence type="ECO:0000259" key="9">
    <source>
        <dbReference type="PROSITE" id="PS50850"/>
    </source>
</evidence>
<organism evidence="10 11">
    <name type="scientific">Lysobacter arvi</name>
    <dbReference type="NCBI Taxonomy" id="3038776"/>
    <lineage>
        <taxon>Bacteria</taxon>
        <taxon>Pseudomonadati</taxon>
        <taxon>Pseudomonadota</taxon>
        <taxon>Gammaproteobacteria</taxon>
        <taxon>Lysobacterales</taxon>
        <taxon>Lysobacteraceae</taxon>
        <taxon>Lysobacter</taxon>
    </lineage>
</organism>
<feature type="transmembrane region" description="Helical" evidence="8">
    <location>
        <begin position="56"/>
        <end position="77"/>
    </location>
</feature>
<feature type="transmembrane region" description="Helical" evidence="8">
    <location>
        <begin position="89"/>
        <end position="110"/>
    </location>
</feature>